<feature type="domain" description="D-isomer specific 2-hydroxyacid dehydrogenase NAD-binding" evidence="4">
    <location>
        <begin position="436"/>
        <end position="532"/>
    </location>
</feature>
<proteinExistence type="predicted"/>
<gene>
    <name evidence="5" type="ORF">BN1723_006474</name>
</gene>
<feature type="domain" description="D-isomer specific 2-hydroxyacid dehydrogenase NAD-binding" evidence="4">
    <location>
        <begin position="334"/>
        <end position="404"/>
    </location>
</feature>
<dbReference type="GO" id="GO:0051287">
    <property type="term" value="F:NAD binding"/>
    <property type="evidence" value="ECO:0007669"/>
    <property type="project" value="InterPro"/>
</dbReference>
<dbReference type="InterPro" id="IPR006140">
    <property type="entry name" value="D-isomer_DH_NAD-bd"/>
</dbReference>
<dbReference type="AlphaFoldDB" id="A0A0G4NFG4"/>
<dbReference type="PANTHER" id="PTHR43333">
    <property type="entry name" value="2-HACID_DH_C DOMAIN-CONTAINING PROTEIN"/>
    <property type="match status" value="1"/>
</dbReference>
<evidence type="ECO:0000313" key="5">
    <source>
        <dbReference type="EMBL" id="CRK45173.1"/>
    </source>
</evidence>
<dbReference type="SUPFAM" id="SSF51735">
    <property type="entry name" value="NAD(P)-binding Rossmann-fold domains"/>
    <property type="match status" value="1"/>
</dbReference>
<dbReference type="GO" id="GO:0016491">
    <property type="term" value="F:oxidoreductase activity"/>
    <property type="evidence" value="ECO:0007669"/>
    <property type="project" value="UniProtKB-KW"/>
</dbReference>
<dbReference type="Gene3D" id="3.40.50.720">
    <property type="entry name" value="NAD(P)-binding Rossmann-like Domain"/>
    <property type="match status" value="2"/>
</dbReference>
<keyword evidence="2" id="KW-0520">NAD</keyword>
<dbReference type="Proteomes" id="UP000045706">
    <property type="component" value="Unassembled WGS sequence"/>
</dbReference>
<evidence type="ECO:0000259" key="4">
    <source>
        <dbReference type="Pfam" id="PF02826"/>
    </source>
</evidence>
<sequence length="569" mass="61591">MPAFPVLSGTAQTRSTRLLVVTVFIVIVFLFLGNSQLAAGPYLGSTTDTELSPEHFANQHKQAASNKPPPADGAAGQTPPHHDSNEVKDQPLAETVDDGHDHDHDHKPDTAIDEPNESIPDQGKVPDPDVWHDDKEDERLAAAAGLSPEADAVSTPVVPAATSHDVAAQSPAAPTPAIVLATTEPVVVAAASPTPAAPKHNPSVGVPTMSSAKGPTSLSNDKILLLVASPPKQDWISRIESRYPGIKIRWVDCTSSGALTTPDEIPAALWKDITIYSSWLTPRAELIPNVRFVQLSSAGADRWLDHALYLNPDVVFCSANGVHPPQIAEWVIGTWLSHQHRFLHYHDSQCEASWANRLAYPVEDSVGLRMGVLGYGAIGRQCGRVAQALGMEVYAYTRSERADPASRKDDSYWVPGTGDPEGVLPARWFHGADVESINAFLARDLDLLVVGVPLTKETDGILGAKQFDILSKKKTFVSNIARGKLIDQEALVAALEQGKIRGAALDVTDPEPLPADHPLWKAPNVFLTPHVSGRSTAYWDRALAIFEQNLERWSEGKPLINEINRTLHY</sequence>
<dbReference type="CDD" id="cd12163">
    <property type="entry name" value="2-Hacid_dh_5"/>
    <property type="match status" value="1"/>
</dbReference>
<dbReference type="InterPro" id="IPR029752">
    <property type="entry name" value="D-isomer_DH_CS1"/>
</dbReference>
<reference evidence="6" key="1">
    <citation type="submission" date="2015-05" db="EMBL/GenBank/DDBJ databases">
        <authorList>
            <person name="Fogelqvist Johan"/>
        </authorList>
    </citation>
    <scope>NUCLEOTIDE SEQUENCE [LARGE SCALE GENOMIC DNA]</scope>
</reference>
<dbReference type="EMBL" id="CVQI01034606">
    <property type="protein sequence ID" value="CRK45173.1"/>
    <property type="molecule type" value="Genomic_DNA"/>
</dbReference>
<dbReference type="InterPro" id="IPR036291">
    <property type="entry name" value="NAD(P)-bd_dom_sf"/>
</dbReference>
<evidence type="ECO:0000256" key="2">
    <source>
        <dbReference type="ARBA" id="ARBA00023027"/>
    </source>
</evidence>
<evidence type="ECO:0000256" key="1">
    <source>
        <dbReference type="ARBA" id="ARBA00023002"/>
    </source>
</evidence>
<dbReference type="Pfam" id="PF02826">
    <property type="entry name" value="2-Hacid_dh_C"/>
    <property type="match status" value="2"/>
</dbReference>
<dbReference type="PROSITE" id="PS00065">
    <property type="entry name" value="D_2_HYDROXYACID_DH_1"/>
    <property type="match status" value="1"/>
</dbReference>
<accession>A0A0G4NFG4</accession>
<name>A0A0G4NFG4_VERLO</name>
<feature type="region of interest" description="Disordered" evidence="3">
    <location>
        <begin position="57"/>
        <end position="132"/>
    </location>
</feature>
<evidence type="ECO:0000313" key="6">
    <source>
        <dbReference type="Proteomes" id="UP000045706"/>
    </source>
</evidence>
<evidence type="ECO:0000256" key="3">
    <source>
        <dbReference type="SAM" id="MobiDB-lite"/>
    </source>
</evidence>
<dbReference type="PANTHER" id="PTHR43333:SF1">
    <property type="entry name" value="D-ISOMER SPECIFIC 2-HYDROXYACID DEHYDROGENASE NAD-BINDING DOMAIN-CONTAINING PROTEIN"/>
    <property type="match status" value="1"/>
</dbReference>
<feature type="compositionally biased region" description="Basic and acidic residues" evidence="3">
    <location>
        <begin position="80"/>
        <end position="110"/>
    </location>
</feature>
<organism evidence="5 6">
    <name type="scientific">Verticillium longisporum</name>
    <name type="common">Verticillium dahliae var. longisporum</name>
    <dbReference type="NCBI Taxonomy" id="100787"/>
    <lineage>
        <taxon>Eukaryota</taxon>
        <taxon>Fungi</taxon>
        <taxon>Dikarya</taxon>
        <taxon>Ascomycota</taxon>
        <taxon>Pezizomycotina</taxon>
        <taxon>Sordariomycetes</taxon>
        <taxon>Hypocreomycetidae</taxon>
        <taxon>Glomerellales</taxon>
        <taxon>Plectosphaerellaceae</taxon>
        <taxon>Verticillium</taxon>
    </lineage>
</organism>
<protein>
    <recommendedName>
        <fullName evidence="4">D-isomer specific 2-hydroxyacid dehydrogenase NAD-binding domain-containing protein</fullName>
    </recommendedName>
</protein>
<feature type="region of interest" description="Disordered" evidence="3">
    <location>
        <begin position="193"/>
        <end position="213"/>
    </location>
</feature>
<keyword evidence="1" id="KW-0560">Oxidoreductase</keyword>